<evidence type="ECO:0000313" key="2">
    <source>
        <dbReference type="EMBL" id="MPQ52630.1"/>
    </source>
</evidence>
<evidence type="ECO:0000256" key="1">
    <source>
        <dbReference type="SAM" id="SignalP"/>
    </source>
</evidence>
<feature type="chain" id="PRO_5026767337" description="Lipoprotein" evidence="1">
    <location>
        <begin position="22"/>
        <end position="210"/>
    </location>
</feature>
<dbReference type="RefSeq" id="WP_152402857.1">
    <property type="nucleotide sequence ID" value="NZ_WHIY01000011.1"/>
</dbReference>
<reference evidence="2 3" key="1">
    <citation type="submission" date="2019-10" db="EMBL/GenBank/DDBJ databases">
        <title>Characterization of a new Citrobacter species.</title>
        <authorList>
            <person name="Goncalves Ribeiro T."/>
            <person name="Izdebski R."/>
            <person name="Urbanowicz P."/>
            <person name="Carmeli Y."/>
            <person name="Gniadkowski M."/>
            <person name="Peixe L."/>
        </authorList>
    </citation>
    <scope>NUCLEOTIDE SEQUENCE [LARGE SCALE GENOMIC DNA]</scope>
    <source>
        <strain evidence="2 3">NMI7905_11</strain>
    </source>
</reference>
<organism evidence="2 3">
    <name type="scientific">Citrobacter telavivensis</name>
    <dbReference type="NCBI Taxonomy" id="2653932"/>
    <lineage>
        <taxon>Bacteria</taxon>
        <taxon>Pseudomonadati</taxon>
        <taxon>Pseudomonadota</taxon>
        <taxon>Gammaproteobacteria</taxon>
        <taxon>Enterobacterales</taxon>
        <taxon>Enterobacteriaceae</taxon>
        <taxon>Citrobacter</taxon>
    </lineage>
</organism>
<evidence type="ECO:0000313" key="3">
    <source>
        <dbReference type="Proteomes" id="UP000475079"/>
    </source>
</evidence>
<keyword evidence="3" id="KW-1185">Reference proteome</keyword>
<evidence type="ECO:0008006" key="4">
    <source>
        <dbReference type="Google" id="ProtNLM"/>
    </source>
</evidence>
<comment type="caution">
    <text evidence="2">The sequence shown here is derived from an EMBL/GenBank/DDBJ whole genome shotgun (WGS) entry which is preliminary data.</text>
</comment>
<protein>
    <recommendedName>
        <fullName evidence="4">Lipoprotein</fullName>
    </recommendedName>
</protein>
<dbReference type="PROSITE" id="PS51257">
    <property type="entry name" value="PROKAR_LIPOPROTEIN"/>
    <property type="match status" value="1"/>
</dbReference>
<gene>
    <name evidence="2" type="ORF">GBB84_17150</name>
</gene>
<dbReference type="AlphaFoldDB" id="A0A6L5EDJ9"/>
<feature type="signal peptide" evidence="1">
    <location>
        <begin position="1"/>
        <end position="21"/>
    </location>
</feature>
<accession>A0A6L5EDJ9</accession>
<sequence length="210" mass="24103">MKIIAKALFLCFFLSGCGTTAYQKSSDFSSAYTLQQKRDVLIKWLPSYNGMQKNFPKIRNELIESVGEDNAFLNGLVLECYNNRNDECVYHYYINAIDEYNDKKCEENPSCLKERNLNEAINKLNSTYYLVMARNQYHQSEFDLIIRELCKSAGIGQRGGISLMQIENDVNQASGLSPEVRGQFRDIAMECWKLSSYGINDGTTKIKNIY</sequence>
<proteinExistence type="predicted"/>
<dbReference type="EMBL" id="WHIY01000011">
    <property type="protein sequence ID" value="MPQ52630.1"/>
    <property type="molecule type" value="Genomic_DNA"/>
</dbReference>
<name>A0A6L5EDJ9_9ENTR</name>
<dbReference type="Proteomes" id="UP000475079">
    <property type="component" value="Unassembled WGS sequence"/>
</dbReference>
<keyword evidence="1" id="KW-0732">Signal</keyword>